<gene>
    <name evidence="1" type="ORF">ACFFJ8_17310</name>
</gene>
<dbReference type="Pfam" id="PF14137">
    <property type="entry name" value="DUF4304"/>
    <property type="match status" value="1"/>
</dbReference>
<name>A0ABV6JB59_9BACL</name>
<evidence type="ECO:0000313" key="1">
    <source>
        <dbReference type="EMBL" id="MFC0393126.1"/>
    </source>
</evidence>
<accession>A0ABV6JB59</accession>
<comment type="caution">
    <text evidence="1">The sequence shown here is derived from an EMBL/GenBank/DDBJ whole genome shotgun (WGS) entry which is preliminary data.</text>
</comment>
<sequence>MSAERDKMISSLKNIVIPSLRDRGFKGTFPHFRRITEKKIDLLTFQFDKYGGGFIIEVAVCSPEGHTHHWGEKVPPNKVTAYELNPDNRLRIGDKDDWFRYDKRNFFGNIYDKLASKVLKSLSEADDYWSVTNFH</sequence>
<dbReference type="Proteomes" id="UP001589818">
    <property type="component" value="Unassembled WGS sequence"/>
</dbReference>
<organism evidence="1 2">
    <name type="scientific">Paenibacillus mendelii</name>
    <dbReference type="NCBI Taxonomy" id="206163"/>
    <lineage>
        <taxon>Bacteria</taxon>
        <taxon>Bacillati</taxon>
        <taxon>Bacillota</taxon>
        <taxon>Bacilli</taxon>
        <taxon>Bacillales</taxon>
        <taxon>Paenibacillaceae</taxon>
        <taxon>Paenibacillus</taxon>
    </lineage>
</organism>
<protein>
    <submittedName>
        <fullName evidence="1">DUF4304 domain-containing protein</fullName>
    </submittedName>
</protein>
<proteinExistence type="predicted"/>
<dbReference type="RefSeq" id="WP_204822857.1">
    <property type="nucleotide sequence ID" value="NZ_JANHOF010000049.1"/>
</dbReference>
<dbReference type="EMBL" id="JBHLVF010000029">
    <property type="protein sequence ID" value="MFC0393126.1"/>
    <property type="molecule type" value="Genomic_DNA"/>
</dbReference>
<keyword evidence="2" id="KW-1185">Reference proteome</keyword>
<reference evidence="1 2" key="1">
    <citation type="submission" date="2024-09" db="EMBL/GenBank/DDBJ databases">
        <authorList>
            <person name="Sun Q."/>
            <person name="Mori K."/>
        </authorList>
    </citation>
    <scope>NUCLEOTIDE SEQUENCE [LARGE SCALE GENOMIC DNA]</scope>
    <source>
        <strain evidence="1 2">CCM 4839</strain>
    </source>
</reference>
<evidence type="ECO:0000313" key="2">
    <source>
        <dbReference type="Proteomes" id="UP001589818"/>
    </source>
</evidence>
<dbReference type="InterPro" id="IPR025412">
    <property type="entry name" value="DUF4304"/>
</dbReference>